<evidence type="ECO:0000259" key="7">
    <source>
        <dbReference type="SMART" id="SM01204"/>
    </source>
</evidence>
<gene>
    <name evidence="8" type="ORF">METZ01_LOCUS58744</name>
</gene>
<protein>
    <recommendedName>
        <fullName evidence="9">FIST C-domain domain-containing protein</fullName>
    </recommendedName>
</protein>
<evidence type="ECO:0000256" key="1">
    <source>
        <dbReference type="ARBA" id="ARBA00004651"/>
    </source>
</evidence>
<dbReference type="InterPro" id="IPR019494">
    <property type="entry name" value="FIST_C"/>
</dbReference>
<dbReference type="PANTHER" id="PTHR14939:SF5">
    <property type="entry name" value="F-BOX ONLY PROTEIN 22"/>
    <property type="match status" value="1"/>
</dbReference>
<evidence type="ECO:0000256" key="5">
    <source>
        <dbReference type="ARBA" id="ARBA00023136"/>
    </source>
</evidence>
<dbReference type="InterPro" id="IPR013702">
    <property type="entry name" value="FIST_domain_N"/>
</dbReference>
<evidence type="ECO:0000259" key="6">
    <source>
        <dbReference type="SMART" id="SM00897"/>
    </source>
</evidence>
<comment type="subcellular location">
    <subcellularLocation>
        <location evidence="1">Cell membrane</location>
        <topology evidence="1">Multi-pass membrane protein</topology>
    </subcellularLocation>
</comment>
<organism evidence="8">
    <name type="scientific">marine metagenome</name>
    <dbReference type="NCBI Taxonomy" id="408172"/>
    <lineage>
        <taxon>unclassified sequences</taxon>
        <taxon>metagenomes</taxon>
        <taxon>ecological metagenomes</taxon>
    </lineage>
</organism>
<proteinExistence type="predicted"/>
<dbReference type="InterPro" id="IPR016741">
    <property type="entry name" value="UCP018953"/>
</dbReference>
<sequence length="369" mass="40058">MFQVGSSRAETWQDAVDECSTQIGTTLGNLGFIYSTDHHAENMSAIVERFVTQTNVRHWVGATGIGVLRSGHEDYECPAINVMVGAFPEDSFQVFSDAQGGLESFNRDHRPWFKSHFQTFAVVHGNPESAEVPRLIPALSDALQGGYLVGALSSSRGRNVQVADGPTTSDLSGVLFSEKVPVSTGLTQGCSPIGPQRTITRISQNIIFTIDDRPALEVFEEDIGEKLAQNLNSVAGKIFAALPVVGSDTGDYLVRNIVGIDPQHKLLAIGDSVDTGDSILFCQRDRTSAEEDLIRMLRDLKQRSTGSVPRGGVYFSCLGRGRHTFGEDSNEMALIQSELGDVPLVGFFANGEIGHRRLYGYTGVLTLFL</sequence>
<keyword evidence="2" id="KW-1003">Cell membrane</keyword>
<keyword evidence="4" id="KW-1133">Transmembrane helix</keyword>
<accession>A0A381SPD6</accession>
<dbReference type="PANTHER" id="PTHR14939">
    <property type="entry name" value="F-BOX ONLY PROTEIN 22"/>
    <property type="match status" value="1"/>
</dbReference>
<feature type="domain" description="FIST C-domain" evidence="7">
    <location>
        <begin position="215"/>
        <end position="356"/>
    </location>
</feature>
<dbReference type="AlphaFoldDB" id="A0A381SPD6"/>
<dbReference type="PIRSF" id="PIRSF018953">
    <property type="entry name" value="UCP018953"/>
    <property type="match status" value="1"/>
</dbReference>
<evidence type="ECO:0008006" key="9">
    <source>
        <dbReference type="Google" id="ProtNLM"/>
    </source>
</evidence>
<evidence type="ECO:0000313" key="8">
    <source>
        <dbReference type="EMBL" id="SVA05890.1"/>
    </source>
</evidence>
<dbReference type="Pfam" id="PF08495">
    <property type="entry name" value="FIST"/>
    <property type="match status" value="1"/>
</dbReference>
<dbReference type="Pfam" id="PF10442">
    <property type="entry name" value="FIST_C"/>
    <property type="match status" value="1"/>
</dbReference>
<dbReference type="GO" id="GO:0005886">
    <property type="term" value="C:plasma membrane"/>
    <property type="evidence" value="ECO:0007669"/>
    <property type="project" value="UniProtKB-SubCell"/>
</dbReference>
<evidence type="ECO:0000256" key="4">
    <source>
        <dbReference type="ARBA" id="ARBA00022989"/>
    </source>
</evidence>
<feature type="domain" description="FIST" evidence="6">
    <location>
        <begin position="28"/>
        <end position="214"/>
    </location>
</feature>
<keyword evidence="5" id="KW-0472">Membrane</keyword>
<evidence type="ECO:0000256" key="3">
    <source>
        <dbReference type="ARBA" id="ARBA00022692"/>
    </source>
</evidence>
<evidence type="ECO:0000256" key="2">
    <source>
        <dbReference type="ARBA" id="ARBA00022475"/>
    </source>
</evidence>
<name>A0A381SPD6_9ZZZZ</name>
<dbReference type="SMART" id="SM01204">
    <property type="entry name" value="FIST_C"/>
    <property type="match status" value="1"/>
</dbReference>
<keyword evidence="3" id="KW-0812">Transmembrane</keyword>
<reference evidence="8" key="1">
    <citation type="submission" date="2018-05" db="EMBL/GenBank/DDBJ databases">
        <authorList>
            <person name="Lanie J.A."/>
            <person name="Ng W.-L."/>
            <person name="Kazmierczak K.M."/>
            <person name="Andrzejewski T.M."/>
            <person name="Davidsen T.M."/>
            <person name="Wayne K.J."/>
            <person name="Tettelin H."/>
            <person name="Glass J.I."/>
            <person name="Rusch D."/>
            <person name="Podicherti R."/>
            <person name="Tsui H.-C.T."/>
            <person name="Winkler M.E."/>
        </authorList>
    </citation>
    <scope>NUCLEOTIDE SEQUENCE</scope>
</reference>
<dbReference type="SMART" id="SM00897">
    <property type="entry name" value="FIST"/>
    <property type="match status" value="1"/>
</dbReference>
<dbReference type="EMBL" id="UINC01003387">
    <property type="protein sequence ID" value="SVA05890.1"/>
    <property type="molecule type" value="Genomic_DNA"/>
</dbReference>